<dbReference type="RefSeq" id="WP_013346820.1">
    <property type="nucleotide sequence ID" value="NC_014541.1"/>
</dbReference>
<dbReference type="Pfam" id="PF09904">
    <property type="entry name" value="HTH_43"/>
    <property type="match status" value="1"/>
</dbReference>
<dbReference type="AlphaFoldDB" id="E1SWQ2"/>
<reference evidence="1 2" key="1">
    <citation type="journal article" date="2010" name="Stand. Genomic Sci.">
        <title>Complete genome sequence of Ferrimonas balearica type strain (PAT).</title>
        <authorList>
            <person name="Nolan M."/>
            <person name="Sikorski J."/>
            <person name="Davenport K."/>
            <person name="Lucas S."/>
            <person name="Glavina Del Rio T."/>
            <person name="Tice H."/>
            <person name="Cheng J."/>
            <person name="Goodwin L."/>
            <person name="Pitluck S."/>
            <person name="Liolios K."/>
            <person name="Ivanova N."/>
            <person name="Mavromatis K."/>
            <person name="Ovchinnikova G."/>
            <person name="Pati A."/>
            <person name="Chen A."/>
            <person name="Palaniappan K."/>
            <person name="Land M."/>
            <person name="Hauser L."/>
            <person name="Chang Y."/>
            <person name="Jeffries C."/>
            <person name="Tapia R."/>
            <person name="Brettin T."/>
            <person name="Detter J."/>
            <person name="Han C."/>
            <person name="Yasawong M."/>
            <person name="Rohde M."/>
            <person name="Tindall B."/>
            <person name="Goker M."/>
            <person name="Woyke T."/>
            <person name="Bristow J."/>
            <person name="Eisen J."/>
            <person name="Markowitz V."/>
            <person name="Hugenholtz P."/>
            <person name="Kyrpides N."/>
            <person name="Klenk H."/>
            <person name="Lapidus A."/>
        </authorList>
    </citation>
    <scope>NUCLEOTIDE SEQUENCE [LARGE SCALE GENOMIC DNA]</scope>
    <source>
        <strain evidence="2">DSM 9799 / CCM 4581 / KCTC 23876 / PAT</strain>
    </source>
</reference>
<dbReference type="GeneID" id="67183531"/>
<dbReference type="EMBL" id="CP002209">
    <property type="protein sequence ID" value="ADN77514.1"/>
    <property type="molecule type" value="Genomic_DNA"/>
</dbReference>
<evidence type="ECO:0000313" key="1">
    <source>
        <dbReference type="EMBL" id="ADN77514.1"/>
    </source>
</evidence>
<name>E1SWQ2_FERBD</name>
<proteinExistence type="predicted"/>
<dbReference type="Proteomes" id="UP000006683">
    <property type="component" value="Chromosome"/>
</dbReference>
<dbReference type="InterPro" id="IPR036388">
    <property type="entry name" value="WH-like_DNA-bd_sf"/>
</dbReference>
<keyword evidence="2" id="KW-1185">Reference proteome</keyword>
<dbReference type="OrthoDB" id="5735527at2"/>
<accession>E1SWQ2</accession>
<organism evidence="1 2">
    <name type="scientific">Ferrimonas balearica (strain DSM 9799 / CCM 4581 / KCTC 23876 / PAT)</name>
    <dbReference type="NCBI Taxonomy" id="550540"/>
    <lineage>
        <taxon>Bacteria</taxon>
        <taxon>Pseudomonadati</taxon>
        <taxon>Pseudomonadota</taxon>
        <taxon>Gammaproteobacteria</taxon>
        <taxon>Alteromonadales</taxon>
        <taxon>Ferrimonadaceae</taxon>
        <taxon>Ferrimonas</taxon>
    </lineage>
</organism>
<dbReference type="Gene3D" id="1.10.10.10">
    <property type="entry name" value="Winged helix-like DNA-binding domain superfamily/Winged helix DNA-binding domain"/>
    <property type="match status" value="1"/>
</dbReference>
<dbReference type="KEGG" id="fbl:Fbal_3315"/>
<sequence>MLNPTFCRRVLLLLAIEELDRPSVPALIRHLGWPRRTIQDILKALPGLGVQVQFVEDGIRHNDGYYAIQSWGGLNSEWAHNHKAELRAALDQA</sequence>
<evidence type="ECO:0000313" key="2">
    <source>
        <dbReference type="Proteomes" id="UP000006683"/>
    </source>
</evidence>
<dbReference type="HOGENOM" id="CLU_168306_0_0_6"/>
<dbReference type="eggNOG" id="COG4519">
    <property type="taxonomic scope" value="Bacteria"/>
</dbReference>
<dbReference type="InterPro" id="IPR017162">
    <property type="entry name" value="UCP037266"/>
</dbReference>
<dbReference type="STRING" id="550540.Fbal_3315"/>
<protein>
    <submittedName>
        <fullName evidence="1">Uncharacterized conserved protein UCP037266</fullName>
    </submittedName>
</protein>
<gene>
    <name evidence="1" type="ordered locus">Fbal_3315</name>
</gene>